<dbReference type="AlphaFoldDB" id="A0AAJ7U169"/>
<keyword evidence="2" id="KW-0904">Protein phosphatase</keyword>
<evidence type="ECO:0000256" key="2">
    <source>
        <dbReference type="ARBA" id="ARBA00022912"/>
    </source>
</evidence>
<keyword evidence="3" id="KW-0472">Membrane</keyword>
<dbReference type="Proteomes" id="UP001318040">
    <property type="component" value="Chromosome 3"/>
</dbReference>
<feature type="transmembrane region" description="Helical" evidence="3">
    <location>
        <begin position="6"/>
        <end position="27"/>
    </location>
</feature>
<dbReference type="KEGG" id="pmrn:116952579"/>
<dbReference type="PANTHER" id="PTHR19134:SF553">
    <property type="entry name" value="TYROSINE-PROTEIN PHOSPHATASE 10D-RELATED"/>
    <property type="match status" value="1"/>
</dbReference>
<dbReference type="GO" id="GO:0004725">
    <property type="term" value="F:protein tyrosine phosphatase activity"/>
    <property type="evidence" value="ECO:0007669"/>
    <property type="project" value="UniProtKB-EC"/>
</dbReference>
<reference evidence="7" key="1">
    <citation type="submission" date="2025-08" db="UniProtKB">
        <authorList>
            <consortium name="RefSeq"/>
        </authorList>
    </citation>
    <scope>IDENTIFICATION</scope>
    <source>
        <tissue evidence="7">Sperm</tissue>
    </source>
</reference>
<feature type="domain" description="Tyrosine-protein phosphatase" evidence="4">
    <location>
        <begin position="88"/>
        <end position="370"/>
    </location>
</feature>
<dbReference type="SMART" id="SM00404">
    <property type="entry name" value="PTPc_motif"/>
    <property type="match status" value="1"/>
</dbReference>
<evidence type="ECO:0000313" key="6">
    <source>
        <dbReference type="Proteomes" id="UP001318040"/>
    </source>
</evidence>
<dbReference type="EC" id="3.1.3.48" evidence="1"/>
<proteinExistence type="predicted"/>
<evidence type="ECO:0000256" key="3">
    <source>
        <dbReference type="SAM" id="Phobius"/>
    </source>
</evidence>
<protein>
    <recommendedName>
        <fullName evidence="1">protein-tyrosine-phosphatase</fullName>
        <ecNumber evidence="1">3.1.3.48</ecNumber>
    </recommendedName>
</protein>
<dbReference type="InterPro" id="IPR003595">
    <property type="entry name" value="Tyr_Pase_cat"/>
</dbReference>
<keyword evidence="2" id="KW-0378">Hydrolase</keyword>
<dbReference type="SUPFAM" id="SSF52799">
    <property type="entry name" value="(Phosphotyrosine protein) phosphatases II"/>
    <property type="match status" value="1"/>
</dbReference>
<keyword evidence="3" id="KW-0812">Transmembrane</keyword>
<dbReference type="PROSITE" id="PS50056">
    <property type="entry name" value="TYR_PHOSPHATASE_2"/>
    <property type="match status" value="1"/>
</dbReference>
<gene>
    <name evidence="7" type="primary">LOC116952579</name>
</gene>
<name>A0AAJ7U169_PETMA</name>
<feature type="domain" description="Tyrosine specific protein phosphatases" evidence="5">
    <location>
        <begin position="270"/>
        <end position="361"/>
    </location>
</feature>
<dbReference type="PROSITE" id="PS50055">
    <property type="entry name" value="TYR_PHOSPHATASE_PTP"/>
    <property type="match status" value="1"/>
</dbReference>
<accession>A0AAJ7U169</accession>
<dbReference type="RefSeq" id="XP_032827951.1">
    <property type="nucleotide sequence ID" value="XM_032972060.1"/>
</dbReference>
<sequence>MEHIVVSLLFALTAGVIVFAAAAVYLLRRIYRVRDLGYSGVRQSGNKWMMSKRGRSVHQKIYPITSPVKLVDFERYYKIMSRDSGYLFSLQFEALNTMDHYFLHSDACLPENKHKNRYGNILPRNYGRVRLKTLAGVPGSDYINAEFIPGVHGPKNYIATQGPLAETQGDFWRMLWEQRVRLVVMLTLCVERMQTKCSLYWPEKLGSEEHHGDVSVRALGRAKRGCWELRTFLLRSLVNERPESRVLWHYQFTAWPDKGVPLEEHTGGLVDFAQEVRKKSCAWKAPIVVHCSAGVGRTGTFIALDRVLHGLQATFPGAASVPEGCSPGGPVRAQAAVDLLALVAELRRSRVSMVQTEEQFVFLHRCILYICKYLLNRQQRETDSCDSDTATHEARAEDVEGSIPLKELVTDS</sequence>
<dbReference type="Pfam" id="PF00102">
    <property type="entry name" value="Y_phosphatase"/>
    <property type="match status" value="1"/>
</dbReference>
<dbReference type="GeneID" id="116952579"/>
<organism evidence="6 7">
    <name type="scientific">Petromyzon marinus</name>
    <name type="common">Sea lamprey</name>
    <dbReference type="NCBI Taxonomy" id="7757"/>
    <lineage>
        <taxon>Eukaryota</taxon>
        <taxon>Metazoa</taxon>
        <taxon>Chordata</taxon>
        <taxon>Craniata</taxon>
        <taxon>Vertebrata</taxon>
        <taxon>Cyclostomata</taxon>
        <taxon>Hyperoartia</taxon>
        <taxon>Petromyzontiformes</taxon>
        <taxon>Petromyzontidae</taxon>
        <taxon>Petromyzon</taxon>
    </lineage>
</organism>
<dbReference type="InterPro" id="IPR029021">
    <property type="entry name" value="Prot-tyrosine_phosphatase-like"/>
</dbReference>
<dbReference type="InterPro" id="IPR000242">
    <property type="entry name" value="PTP_cat"/>
</dbReference>
<evidence type="ECO:0000313" key="7">
    <source>
        <dbReference type="RefSeq" id="XP_032827951.1"/>
    </source>
</evidence>
<dbReference type="PRINTS" id="PR00700">
    <property type="entry name" value="PRTYPHPHTASE"/>
</dbReference>
<dbReference type="InterPro" id="IPR050348">
    <property type="entry name" value="Protein-Tyr_Phosphatase"/>
</dbReference>
<keyword evidence="6" id="KW-1185">Reference proteome</keyword>
<dbReference type="Gene3D" id="3.90.190.10">
    <property type="entry name" value="Protein tyrosine phosphatase superfamily"/>
    <property type="match status" value="1"/>
</dbReference>
<dbReference type="PANTHER" id="PTHR19134">
    <property type="entry name" value="RECEPTOR-TYPE TYROSINE-PROTEIN PHOSPHATASE"/>
    <property type="match status" value="1"/>
</dbReference>
<dbReference type="PROSITE" id="PS00383">
    <property type="entry name" value="TYR_PHOSPHATASE_1"/>
    <property type="match status" value="1"/>
</dbReference>
<evidence type="ECO:0000259" key="4">
    <source>
        <dbReference type="PROSITE" id="PS50055"/>
    </source>
</evidence>
<dbReference type="InterPro" id="IPR016130">
    <property type="entry name" value="Tyr_Pase_AS"/>
</dbReference>
<evidence type="ECO:0000256" key="1">
    <source>
        <dbReference type="ARBA" id="ARBA00013064"/>
    </source>
</evidence>
<dbReference type="SMART" id="SM00194">
    <property type="entry name" value="PTPc"/>
    <property type="match status" value="1"/>
</dbReference>
<evidence type="ECO:0000259" key="5">
    <source>
        <dbReference type="PROSITE" id="PS50056"/>
    </source>
</evidence>
<dbReference type="InterPro" id="IPR000387">
    <property type="entry name" value="Tyr_Pase_dom"/>
</dbReference>
<keyword evidence="3" id="KW-1133">Transmembrane helix</keyword>